<dbReference type="EMBL" id="JALLPB020000355">
    <property type="protein sequence ID" value="KAL3810055.1"/>
    <property type="molecule type" value="Genomic_DNA"/>
</dbReference>
<keyword evidence="2" id="KW-0732">Signal</keyword>
<accession>A0ABD3RAN4</accession>
<feature type="region of interest" description="Disordered" evidence="1">
    <location>
        <begin position="400"/>
        <end position="434"/>
    </location>
</feature>
<proteinExistence type="predicted"/>
<feature type="compositionally biased region" description="Low complexity" evidence="1">
    <location>
        <begin position="402"/>
        <end position="417"/>
    </location>
</feature>
<dbReference type="AlphaFoldDB" id="A0ABD3RAN4"/>
<dbReference type="Proteomes" id="UP001530377">
    <property type="component" value="Unassembled WGS sequence"/>
</dbReference>
<gene>
    <name evidence="3" type="ORF">ACHAXA_007805</name>
</gene>
<evidence type="ECO:0000256" key="2">
    <source>
        <dbReference type="SAM" id="SignalP"/>
    </source>
</evidence>
<organism evidence="3 4">
    <name type="scientific">Cyclostephanos tholiformis</name>
    <dbReference type="NCBI Taxonomy" id="382380"/>
    <lineage>
        <taxon>Eukaryota</taxon>
        <taxon>Sar</taxon>
        <taxon>Stramenopiles</taxon>
        <taxon>Ochrophyta</taxon>
        <taxon>Bacillariophyta</taxon>
        <taxon>Coscinodiscophyceae</taxon>
        <taxon>Thalassiosirophycidae</taxon>
        <taxon>Stephanodiscales</taxon>
        <taxon>Stephanodiscaceae</taxon>
        <taxon>Cyclostephanos</taxon>
    </lineage>
</organism>
<keyword evidence="4" id="KW-1185">Reference proteome</keyword>
<evidence type="ECO:0000256" key="1">
    <source>
        <dbReference type="SAM" id="MobiDB-lite"/>
    </source>
</evidence>
<feature type="chain" id="PRO_5044819975" description="STI1 domain-containing protein" evidence="2">
    <location>
        <begin position="26"/>
        <end position="434"/>
    </location>
</feature>
<protein>
    <recommendedName>
        <fullName evidence="5">STI1 domain-containing protein</fullName>
    </recommendedName>
</protein>
<comment type="caution">
    <text evidence="3">The sequence shown here is derived from an EMBL/GenBank/DDBJ whole genome shotgun (WGS) entry which is preliminary data.</text>
</comment>
<reference evidence="3 4" key="1">
    <citation type="submission" date="2024-10" db="EMBL/GenBank/DDBJ databases">
        <title>Updated reference genomes for cyclostephanoid diatoms.</title>
        <authorList>
            <person name="Roberts W.R."/>
            <person name="Alverson A.J."/>
        </authorList>
    </citation>
    <scope>NUCLEOTIDE SEQUENCE [LARGE SCALE GENOMIC DNA]</scope>
    <source>
        <strain evidence="3 4">AJA228-03</strain>
    </source>
</reference>
<name>A0ABD3RAN4_9STRA</name>
<evidence type="ECO:0000313" key="3">
    <source>
        <dbReference type="EMBL" id="KAL3810055.1"/>
    </source>
</evidence>
<sequence>MKLSIACSTILAVTLSFSPIRGNHAFQTSPGAHNRCSIAHVTRLFSTPSAEDLRRIMEEEATNPETLAASAAAMKNMTPDDMAKLISEMEKMPDIQKKQLKDMGMDPDTMLISMKMMKDNPQMMATAQKLMSNMTPEQMLEQSKLAQEKMSRMSKEELEAAAELAKKQMENLSPELVDEAIQAMKDSSIDGVKKSVPVGVIEGSSSDPYVIDALYKVGELMSKPATGGVTFQAFSTLPPIAVLSGERDQDLSKQELADCWSDGSLGVTRVDRAGFERVWNEVQEYFEDDIMEESRATIHPKVKKSRTSAVEVDVAGSGSPRVGGSLSEDQMKVVSEQVKTMTDEDMQQMLDGMSNIGPEEEARMRAMGADPAMMKKAAEMMKSNPMMRKAAQMMMKSMSPDQMLKASQQAQSQMANMSKEDLERAMEQINQGGK</sequence>
<evidence type="ECO:0008006" key="5">
    <source>
        <dbReference type="Google" id="ProtNLM"/>
    </source>
</evidence>
<evidence type="ECO:0000313" key="4">
    <source>
        <dbReference type="Proteomes" id="UP001530377"/>
    </source>
</evidence>
<feature type="signal peptide" evidence="2">
    <location>
        <begin position="1"/>
        <end position="25"/>
    </location>
</feature>